<evidence type="ECO:0000313" key="2">
    <source>
        <dbReference type="Proteomes" id="UP000257109"/>
    </source>
</evidence>
<protein>
    <submittedName>
        <fullName evidence="1">Uncharacterized protein</fullName>
    </submittedName>
</protein>
<gene>
    <name evidence="1" type="ORF">CR513_47487</name>
</gene>
<comment type="caution">
    <text evidence="1">The sequence shown here is derived from an EMBL/GenBank/DDBJ whole genome shotgun (WGS) entry which is preliminary data.</text>
</comment>
<name>A0A371F3X1_MUCPR</name>
<organism evidence="1 2">
    <name type="scientific">Mucuna pruriens</name>
    <name type="common">Velvet bean</name>
    <name type="synonym">Dolichos pruriens</name>
    <dbReference type="NCBI Taxonomy" id="157652"/>
    <lineage>
        <taxon>Eukaryota</taxon>
        <taxon>Viridiplantae</taxon>
        <taxon>Streptophyta</taxon>
        <taxon>Embryophyta</taxon>
        <taxon>Tracheophyta</taxon>
        <taxon>Spermatophyta</taxon>
        <taxon>Magnoliopsida</taxon>
        <taxon>eudicotyledons</taxon>
        <taxon>Gunneridae</taxon>
        <taxon>Pentapetalae</taxon>
        <taxon>rosids</taxon>
        <taxon>fabids</taxon>
        <taxon>Fabales</taxon>
        <taxon>Fabaceae</taxon>
        <taxon>Papilionoideae</taxon>
        <taxon>50 kb inversion clade</taxon>
        <taxon>NPAAA clade</taxon>
        <taxon>indigoferoid/millettioid clade</taxon>
        <taxon>Phaseoleae</taxon>
        <taxon>Mucuna</taxon>
    </lineage>
</organism>
<accession>A0A371F3X1</accession>
<evidence type="ECO:0000313" key="1">
    <source>
        <dbReference type="EMBL" id="RDX72964.1"/>
    </source>
</evidence>
<keyword evidence="2" id="KW-1185">Reference proteome</keyword>
<reference evidence="1" key="1">
    <citation type="submission" date="2018-05" db="EMBL/GenBank/DDBJ databases">
        <title>Draft genome of Mucuna pruriens seed.</title>
        <authorList>
            <person name="Nnadi N.E."/>
            <person name="Vos R."/>
            <person name="Hasami M.H."/>
            <person name="Devisetty U.K."/>
            <person name="Aguiy J.C."/>
        </authorList>
    </citation>
    <scope>NUCLEOTIDE SEQUENCE [LARGE SCALE GENOMIC DNA]</scope>
    <source>
        <strain evidence="1">JCA_2017</strain>
    </source>
</reference>
<dbReference type="OrthoDB" id="1747121at2759"/>
<feature type="non-terminal residue" evidence="1">
    <location>
        <position position="1"/>
    </location>
</feature>
<sequence>MVNEIGTASNLRLENHLSELTSLVRQLVVGQHQSNMASKVCGICTSVEHSTDLCPTLQKIESDQPENVGATISARKLESAEELLKMFRKVKINIPLLDTIKQIPKYAKFLKELYVHKRKKMKGSLEVGGIVSTLTKNEEVTAGAQALSKKC</sequence>
<proteinExistence type="predicted"/>
<dbReference type="AlphaFoldDB" id="A0A371F3X1"/>
<dbReference type="Proteomes" id="UP000257109">
    <property type="component" value="Unassembled WGS sequence"/>
</dbReference>
<dbReference type="EMBL" id="QJKJ01010700">
    <property type="protein sequence ID" value="RDX72964.1"/>
    <property type="molecule type" value="Genomic_DNA"/>
</dbReference>